<keyword evidence="3" id="KW-1185">Reference proteome</keyword>
<dbReference type="GO" id="GO:0006006">
    <property type="term" value="P:glucose metabolic process"/>
    <property type="evidence" value="ECO:0007669"/>
    <property type="project" value="TreeGrafter"/>
</dbReference>
<gene>
    <name evidence="2" type="ORF">LLUT_LOCUS29418</name>
</gene>
<dbReference type="SUPFAM" id="SSF74650">
    <property type="entry name" value="Galactose mutarotase-like"/>
    <property type="match status" value="1"/>
</dbReference>
<feature type="domain" description="Peptidase C1A papain C-terminal" evidence="1">
    <location>
        <begin position="2"/>
        <end position="40"/>
    </location>
</feature>
<dbReference type="InterPro" id="IPR000668">
    <property type="entry name" value="Peptidase_C1A_C"/>
</dbReference>
<comment type="caution">
    <text evidence="2">The sequence shown here is derived from an EMBL/GenBank/DDBJ whole genome shotgun (WGS) entry which is preliminary data.</text>
</comment>
<dbReference type="InterPro" id="IPR011013">
    <property type="entry name" value="Gal_mutarotase_sf_dom"/>
</dbReference>
<protein>
    <recommendedName>
        <fullName evidence="1">Peptidase C1A papain C-terminal domain-containing protein</fullName>
    </recommendedName>
</protein>
<reference evidence="2 3" key="1">
    <citation type="submission" date="2024-03" db="EMBL/GenBank/DDBJ databases">
        <authorList>
            <person name="Martinez-Hernandez J."/>
        </authorList>
    </citation>
    <scope>NUCLEOTIDE SEQUENCE [LARGE SCALE GENOMIC DNA]</scope>
</reference>
<dbReference type="InterPro" id="IPR014718">
    <property type="entry name" value="GH-type_carb-bd"/>
</dbReference>
<accession>A0AAV1Y355</accession>
<dbReference type="Gene3D" id="3.90.70.10">
    <property type="entry name" value="Cysteine proteinases"/>
    <property type="match status" value="1"/>
</dbReference>
<dbReference type="GO" id="GO:0033499">
    <property type="term" value="P:galactose catabolic process via UDP-galactose, Leloir pathway"/>
    <property type="evidence" value="ECO:0007669"/>
    <property type="project" value="TreeGrafter"/>
</dbReference>
<dbReference type="EMBL" id="CAXHTB010000021">
    <property type="protein sequence ID" value="CAL0328358.1"/>
    <property type="molecule type" value="Genomic_DNA"/>
</dbReference>
<dbReference type="GO" id="GO:0006508">
    <property type="term" value="P:proteolysis"/>
    <property type="evidence" value="ECO:0007669"/>
    <property type="project" value="InterPro"/>
</dbReference>
<dbReference type="GO" id="GO:0030246">
    <property type="term" value="F:carbohydrate binding"/>
    <property type="evidence" value="ECO:0007669"/>
    <property type="project" value="InterPro"/>
</dbReference>
<dbReference type="GO" id="GO:0008234">
    <property type="term" value="F:cysteine-type peptidase activity"/>
    <property type="evidence" value="ECO:0007669"/>
    <property type="project" value="InterPro"/>
</dbReference>
<dbReference type="Proteomes" id="UP001497480">
    <property type="component" value="Unassembled WGS sequence"/>
</dbReference>
<dbReference type="InterPro" id="IPR008183">
    <property type="entry name" value="Aldose_1/G6P_1-epimerase"/>
</dbReference>
<dbReference type="SUPFAM" id="SSF54001">
    <property type="entry name" value="Cysteine proteinases"/>
    <property type="match status" value="1"/>
</dbReference>
<dbReference type="GO" id="GO:0004034">
    <property type="term" value="F:aldose 1-epimerase activity"/>
    <property type="evidence" value="ECO:0007669"/>
    <property type="project" value="TreeGrafter"/>
</dbReference>
<organism evidence="2 3">
    <name type="scientific">Lupinus luteus</name>
    <name type="common">European yellow lupine</name>
    <dbReference type="NCBI Taxonomy" id="3873"/>
    <lineage>
        <taxon>Eukaryota</taxon>
        <taxon>Viridiplantae</taxon>
        <taxon>Streptophyta</taxon>
        <taxon>Embryophyta</taxon>
        <taxon>Tracheophyta</taxon>
        <taxon>Spermatophyta</taxon>
        <taxon>Magnoliopsida</taxon>
        <taxon>eudicotyledons</taxon>
        <taxon>Gunneridae</taxon>
        <taxon>Pentapetalae</taxon>
        <taxon>rosids</taxon>
        <taxon>fabids</taxon>
        <taxon>Fabales</taxon>
        <taxon>Fabaceae</taxon>
        <taxon>Papilionoideae</taxon>
        <taxon>50 kb inversion clade</taxon>
        <taxon>genistoids sensu lato</taxon>
        <taxon>core genistoids</taxon>
        <taxon>Genisteae</taxon>
        <taxon>Lupinus</taxon>
    </lineage>
</organism>
<dbReference type="AlphaFoldDB" id="A0AAV1Y355"/>
<dbReference type="InterPro" id="IPR038765">
    <property type="entry name" value="Papain-like_cys_pep_sf"/>
</dbReference>
<dbReference type="Gene3D" id="2.70.98.10">
    <property type="match status" value="1"/>
</dbReference>
<dbReference type="PANTHER" id="PTHR10091:SF34">
    <property type="entry name" value="ALDOSE 1-EPIMERASE"/>
    <property type="match status" value="1"/>
</dbReference>
<dbReference type="PANTHER" id="PTHR10091">
    <property type="entry name" value="ALDOSE-1-EPIMERASE"/>
    <property type="match status" value="1"/>
</dbReference>
<dbReference type="PROSITE" id="PS00640">
    <property type="entry name" value="THIOL_PROTEASE_ASN"/>
    <property type="match status" value="1"/>
</dbReference>
<evidence type="ECO:0000313" key="3">
    <source>
        <dbReference type="Proteomes" id="UP001497480"/>
    </source>
</evidence>
<name>A0AAV1Y355_LUPLU</name>
<evidence type="ECO:0000259" key="1">
    <source>
        <dbReference type="Pfam" id="PF00112"/>
    </source>
</evidence>
<dbReference type="Pfam" id="PF00112">
    <property type="entry name" value="Peptidase_C1"/>
    <property type="match status" value="1"/>
</dbReference>
<dbReference type="Pfam" id="PF01263">
    <property type="entry name" value="Aldose_epim"/>
    <property type="match status" value="1"/>
</dbReference>
<evidence type="ECO:0000313" key="2">
    <source>
        <dbReference type="EMBL" id="CAL0328358.1"/>
    </source>
</evidence>
<sequence length="217" mass="25151">MVTAIGYGTTKFGTKYWLLKNSWGRKWGEGGYMRLQKDTGKPEEADENRVNENPSISFISQIVGTKINQLQKTNGYDTNYVLDGAKGKELKVEALVNDKKSERVMKISTNASRLQFYTANFVKNEKGKDGFVYQAHSALCLETQAFFDSVNHPNFRSTIVTLEKPYKHVMFINFSTKAPYALHLYKNYVLSATFYEYFEFMEHWFIKINKTLRELHS</sequence>
<proteinExistence type="predicted"/>
<dbReference type="InterPro" id="IPR025661">
    <property type="entry name" value="Pept_asp_AS"/>
</dbReference>